<reference evidence="6 7" key="1">
    <citation type="submission" date="2019-06" db="EMBL/GenBank/DDBJ databases">
        <authorList>
            <person name="Livingstone P."/>
            <person name="Whitworth D."/>
        </authorList>
    </citation>
    <scope>NUCLEOTIDE SEQUENCE [LARGE SCALE GENOMIC DNA]</scope>
    <source>
        <strain evidence="6 7">AM401</strain>
    </source>
</reference>
<organism evidence="6 7">
    <name type="scientific">Myxococcus llanfairpwllgwyngyllgogerychwyrndrobwllllantysiliogogogochensis</name>
    <dbReference type="NCBI Taxonomy" id="2590453"/>
    <lineage>
        <taxon>Bacteria</taxon>
        <taxon>Pseudomonadati</taxon>
        <taxon>Myxococcota</taxon>
        <taxon>Myxococcia</taxon>
        <taxon>Myxococcales</taxon>
        <taxon>Cystobacterineae</taxon>
        <taxon>Myxococcaceae</taxon>
        <taxon>Myxococcus</taxon>
    </lineage>
</organism>
<dbReference type="AlphaFoldDB" id="A0A540WYE5"/>
<evidence type="ECO:0000256" key="4">
    <source>
        <dbReference type="ARBA" id="ARBA00023136"/>
    </source>
</evidence>
<evidence type="ECO:0000256" key="5">
    <source>
        <dbReference type="SAM" id="Phobius"/>
    </source>
</evidence>
<sequence>MRGRGGLDEESRADWLRPLDCVQRQRVGAAHAGLLWRGSGVTPAENDGRAPIHQSLLLPRSIAGLPEQLAKMLWVTTAGFVLGARVWWVLILSVGLHAGFAWLTKVDPYFFDVARRAARGRRRLDP</sequence>
<keyword evidence="4 5" id="KW-0472">Membrane</keyword>
<proteinExistence type="predicted"/>
<comment type="caution">
    <text evidence="6">The sequence shown here is derived from an EMBL/GenBank/DDBJ whole genome shotgun (WGS) entry which is preliminary data.</text>
</comment>
<evidence type="ECO:0008006" key="8">
    <source>
        <dbReference type="Google" id="ProtNLM"/>
    </source>
</evidence>
<evidence type="ECO:0000256" key="1">
    <source>
        <dbReference type="ARBA" id="ARBA00004370"/>
    </source>
</evidence>
<evidence type="ECO:0000256" key="3">
    <source>
        <dbReference type="ARBA" id="ARBA00022989"/>
    </source>
</evidence>
<evidence type="ECO:0000313" key="7">
    <source>
        <dbReference type="Proteomes" id="UP000315369"/>
    </source>
</evidence>
<evidence type="ECO:0000256" key="2">
    <source>
        <dbReference type="ARBA" id="ARBA00022692"/>
    </source>
</evidence>
<dbReference type="Proteomes" id="UP000315369">
    <property type="component" value="Unassembled WGS sequence"/>
</dbReference>
<dbReference type="EMBL" id="VIFM01000100">
    <property type="protein sequence ID" value="TQF13454.1"/>
    <property type="molecule type" value="Genomic_DNA"/>
</dbReference>
<evidence type="ECO:0000313" key="6">
    <source>
        <dbReference type="EMBL" id="TQF13454.1"/>
    </source>
</evidence>
<keyword evidence="7" id="KW-1185">Reference proteome</keyword>
<gene>
    <name evidence="6" type="ORF">FJV41_23880</name>
</gene>
<accession>A0A540WYE5</accession>
<dbReference type="InterPro" id="IPR007792">
    <property type="entry name" value="T4SS_VirB3/TrbD/AvhB"/>
</dbReference>
<keyword evidence="2 5" id="KW-0812">Transmembrane</keyword>
<keyword evidence="3 5" id="KW-1133">Transmembrane helix</keyword>
<comment type="subcellular location">
    <subcellularLocation>
        <location evidence="1">Membrane</location>
    </subcellularLocation>
</comment>
<protein>
    <recommendedName>
        <fullName evidence="8">Conjugal transfer protein</fullName>
    </recommendedName>
</protein>
<feature type="transmembrane region" description="Helical" evidence="5">
    <location>
        <begin position="80"/>
        <end position="103"/>
    </location>
</feature>
<dbReference type="GO" id="GO:0016020">
    <property type="term" value="C:membrane"/>
    <property type="evidence" value="ECO:0007669"/>
    <property type="project" value="UniProtKB-SubCell"/>
</dbReference>
<dbReference type="Pfam" id="PF05101">
    <property type="entry name" value="VirB3"/>
    <property type="match status" value="1"/>
</dbReference>
<name>A0A540WYE5_9BACT</name>